<evidence type="ECO:0000313" key="3">
    <source>
        <dbReference type="EMBL" id="MBC2594856.1"/>
    </source>
</evidence>
<dbReference type="InterPro" id="IPR001173">
    <property type="entry name" value="Glyco_trans_2-like"/>
</dbReference>
<dbReference type="SUPFAM" id="SSF53448">
    <property type="entry name" value="Nucleotide-diphospho-sugar transferases"/>
    <property type="match status" value="1"/>
</dbReference>
<evidence type="ECO:0000259" key="2">
    <source>
        <dbReference type="Pfam" id="PF00535"/>
    </source>
</evidence>
<name>A0A842HGV8_9BACT</name>
<comment type="caution">
    <text evidence="3">The sequence shown here is derived from an EMBL/GenBank/DDBJ whole genome shotgun (WGS) entry which is preliminary data.</text>
</comment>
<reference evidence="3 4" key="1">
    <citation type="submission" date="2020-07" db="EMBL/GenBank/DDBJ databases">
        <authorList>
            <person name="Feng X."/>
        </authorList>
    </citation>
    <scope>NUCLEOTIDE SEQUENCE [LARGE SCALE GENOMIC DNA]</scope>
    <source>
        <strain evidence="3 4">JCM31066</strain>
    </source>
</reference>
<dbReference type="CDD" id="cd02511">
    <property type="entry name" value="Beta4Glucosyltransferase"/>
    <property type="match status" value="1"/>
</dbReference>
<gene>
    <name evidence="3" type="ORF">H5P28_11355</name>
</gene>
<evidence type="ECO:0000256" key="1">
    <source>
        <dbReference type="ARBA" id="ARBA00038494"/>
    </source>
</evidence>
<dbReference type="Proteomes" id="UP000546464">
    <property type="component" value="Unassembled WGS sequence"/>
</dbReference>
<dbReference type="PANTHER" id="PTHR43630">
    <property type="entry name" value="POLY-BETA-1,6-N-ACETYL-D-GLUCOSAMINE SYNTHASE"/>
    <property type="match status" value="1"/>
</dbReference>
<feature type="domain" description="Glycosyltransferase 2-like" evidence="2">
    <location>
        <begin position="11"/>
        <end position="132"/>
    </location>
</feature>
<dbReference type="Gene3D" id="3.90.550.10">
    <property type="entry name" value="Spore Coat Polysaccharide Biosynthesis Protein SpsA, Chain A"/>
    <property type="match status" value="1"/>
</dbReference>
<evidence type="ECO:0000313" key="4">
    <source>
        <dbReference type="Proteomes" id="UP000546464"/>
    </source>
</evidence>
<dbReference type="AlphaFoldDB" id="A0A842HGV8"/>
<organism evidence="3 4">
    <name type="scientific">Ruficoccus amylovorans</name>
    <dbReference type="NCBI Taxonomy" id="1804625"/>
    <lineage>
        <taxon>Bacteria</taxon>
        <taxon>Pseudomonadati</taxon>
        <taxon>Verrucomicrobiota</taxon>
        <taxon>Opitutia</taxon>
        <taxon>Puniceicoccales</taxon>
        <taxon>Cerasicoccaceae</taxon>
        <taxon>Ruficoccus</taxon>
    </lineage>
</organism>
<dbReference type="PANTHER" id="PTHR43630:SF2">
    <property type="entry name" value="GLYCOSYLTRANSFERASE"/>
    <property type="match status" value="1"/>
</dbReference>
<proteinExistence type="inferred from homology"/>
<keyword evidence="3" id="KW-0808">Transferase</keyword>
<sequence length="270" mass="31294">MSTARGPLPLTVCLLAHNEAHRIRACLDAVKDMASEIVLVYNDCTDGTETIARDEYGAKIFEHPWQGFREQKNLALDQATQPWVLNLDCDEIVDETLAASLRAFIEADDPAFAGAHFPRKVWFLGRWIKHGDWYPDHCLRLIRLGKGRWGGSPEHTKIELEGRSQLLAGDLLHYSNPTLNSQIEKINYYSDIYLRRQLDDGKKWSLTHALFRPFWRFFRAYFLRRGFLDGFPGLYIASLTSFATLVRHSRLYEYNTTPEVREKFQPRPDC</sequence>
<dbReference type="RefSeq" id="WP_185675817.1">
    <property type="nucleotide sequence ID" value="NZ_JACHVB010000034.1"/>
</dbReference>
<dbReference type="Pfam" id="PF00535">
    <property type="entry name" value="Glycos_transf_2"/>
    <property type="match status" value="1"/>
</dbReference>
<keyword evidence="4" id="KW-1185">Reference proteome</keyword>
<dbReference type="EMBL" id="JACHVB010000034">
    <property type="protein sequence ID" value="MBC2594856.1"/>
    <property type="molecule type" value="Genomic_DNA"/>
</dbReference>
<dbReference type="InterPro" id="IPR029044">
    <property type="entry name" value="Nucleotide-diphossugar_trans"/>
</dbReference>
<protein>
    <submittedName>
        <fullName evidence="3">Glycosyltransferase family 2 protein</fullName>
    </submittedName>
</protein>
<accession>A0A842HGV8</accession>
<dbReference type="GO" id="GO:0016740">
    <property type="term" value="F:transferase activity"/>
    <property type="evidence" value="ECO:0007669"/>
    <property type="project" value="UniProtKB-KW"/>
</dbReference>
<comment type="similarity">
    <text evidence="1">Belongs to the glycosyltransferase 2 family. WaaE/KdtX subfamily.</text>
</comment>